<dbReference type="Pfam" id="PF13346">
    <property type="entry name" value="ABC2_membrane_5"/>
    <property type="match status" value="1"/>
</dbReference>
<organism evidence="2">
    <name type="scientific">Paenibacillus sp. SYP-B3998</name>
    <dbReference type="NCBI Taxonomy" id="2678564"/>
    <lineage>
        <taxon>Bacteria</taxon>
        <taxon>Bacillati</taxon>
        <taxon>Bacillota</taxon>
        <taxon>Bacilli</taxon>
        <taxon>Bacillales</taxon>
        <taxon>Paenibacillaceae</taxon>
        <taxon>Paenibacillus</taxon>
    </lineage>
</organism>
<evidence type="ECO:0000256" key="1">
    <source>
        <dbReference type="SAM" id="Phobius"/>
    </source>
</evidence>
<feature type="transmembrane region" description="Helical" evidence="1">
    <location>
        <begin position="118"/>
        <end position="138"/>
    </location>
</feature>
<proteinExistence type="predicted"/>
<keyword evidence="1" id="KW-0472">Membrane</keyword>
<protein>
    <submittedName>
        <fullName evidence="2">ABC-2 transporter permease</fullName>
    </submittedName>
</protein>
<sequence>MVNLLRKDFLVMKKSLWLVLFYIIIFLILLAGQRENMFLVGVYGAFILLMLNTGNDIKNNNHRFLIHLPISRKNLITAKYISGLIYLCFGTVVSYLIQLSVSMYEGKEIQLLAFTQPVLSFGLIVVLFSIYLPVFYLLSEKGVQIINIVFMILLIAIHILTNIVRFAATKYQTFQSMESLVLCLIVAGSVVIASISYLLTVRLFSRRDL</sequence>
<feature type="transmembrane region" description="Helical" evidence="1">
    <location>
        <begin position="38"/>
        <end position="57"/>
    </location>
</feature>
<keyword evidence="1" id="KW-1133">Transmembrane helix</keyword>
<name>A0A6G3ZX29_9BACL</name>
<feature type="transmembrane region" description="Helical" evidence="1">
    <location>
        <begin position="179"/>
        <end position="199"/>
    </location>
</feature>
<accession>A0A6G3ZX29</accession>
<feature type="transmembrane region" description="Helical" evidence="1">
    <location>
        <begin position="145"/>
        <end position="167"/>
    </location>
</feature>
<dbReference type="PANTHER" id="PTHR41309">
    <property type="entry name" value="MEMBRANE PROTEIN-RELATED"/>
    <property type="match status" value="1"/>
</dbReference>
<dbReference type="InterPro" id="IPR025699">
    <property type="entry name" value="ABC2_memb-like"/>
</dbReference>
<dbReference type="EMBL" id="JAAIKC010000003">
    <property type="protein sequence ID" value="NEW06776.1"/>
    <property type="molecule type" value="Genomic_DNA"/>
</dbReference>
<gene>
    <name evidence="2" type="ORF">GK047_12205</name>
</gene>
<feature type="transmembrane region" description="Helical" evidence="1">
    <location>
        <begin position="78"/>
        <end position="98"/>
    </location>
</feature>
<evidence type="ECO:0000313" key="2">
    <source>
        <dbReference type="EMBL" id="NEW06776.1"/>
    </source>
</evidence>
<reference evidence="2" key="1">
    <citation type="submission" date="2020-02" db="EMBL/GenBank/DDBJ databases">
        <authorList>
            <person name="Shen X.-R."/>
            <person name="Zhang Y.-X."/>
        </authorList>
    </citation>
    <scope>NUCLEOTIDE SEQUENCE</scope>
    <source>
        <strain evidence="2">SYP-B3998</strain>
    </source>
</reference>
<keyword evidence="1" id="KW-0812">Transmembrane</keyword>
<dbReference type="PANTHER" id="PTHR41309:SF2">
    <property type="entry name" value="MEMBRANE PROTEIN"/>
    <property type="match status" value="1"/>
</dbReference>
<dbReference type="AlphaFoldDB" id="A0A6G3ZX29"/>
<dbReference type="RefSeq" id="WP_275901660.1">
    <property type="nucleotide sequence ID" value="NZ_JAAIKC010000003.1"/>
</dbReference>
<feature type="transmembrane region" description="Helical" evidence="1">
    <location>
        <begin position="15"/>
        <end position="32"/>
    </location>
</feature>
<comment type="caution">
    <text evidence="2">The sequence shown here is derived from an EMBL/GenBank/DDBJ whole genome shotgun (WGS) entry which is preliminary data.</text>
</comment>